<dbReference type="GO" id="GO:0016787">
    <property type="term" value="F:hydrolase activity"/>
    <property type="evidence" value="ECO:0007669"/>
    <property type="project" value="UniProtKB-KW"/>
</dbReference>
<feature type="domain" description="D-galactarate/Altronate dehydratase second" evidence="3">
    <location>
        <begin position="9"/>
        <end position="135"/>
    </location>
</feature>
<dbReference type="PANTHER" id="PTHR30536">
    <property type="entry name" value="ALTRONATE/GALACTARATE DEHYDRATASE"/>
    <property type="match status" value="1"/>
</dbReference>
<comment type="similarity">
    <text evidence="1">Belongs to the UxaA family.</text>
</comment>
<dbReference type="InterPro" id="IPR007392">
    <property type="entry name" value="GD_AH_second"/>
</dbReference>
<evidence type="ECO:0000313" key="6">
    <source>
        <dbReference type="Proteomes" id="UP000633936"/>
    </source>
</evidence>
<dbReference type="RefSeq" id="WP_118040845.1">
    <property type="nucleotide sequence ID" value="NZ_JACOQE010000011.1"/>
</dbReference>
<feature type="domain" description="D-galactarate/Altronate dehydratase C-terminal" evidence="4">
    <location>
        <begin position="146"/>
        <end position="389"/>
    </location>
</feature>
<dbReference type="Proteomes" id="UP000633936">
    <property type="component" value="Unassembled WGS sequence"/>
</dbReference>
<dbReference type="InterPro" id="IPR052172">
    <property type="entry name" value="UxaA_altronate/galactarate_dh"/>
</dbReference>
<keyword evidence="5" id="KW-0378">Hydrolase</keyword>
<gene>
    <name evidence="5" type="ORF">H8Z79_13660</name>
</gene>
<name>A0ABR7I4N2_9FIRM</name>
<evidence type="ECO:0000313" key="5">
    <source>
        <dbReference type="EMBL" id="MBC5741462.1"/>
    </source>
</evidence>
<proteinExistence type="inferred from homology"/>
<dbReference type="Pfam" id="PF04295">
    <property type="entry name" value="GD_AH_second"/>
    <property type="match status" value="1"/>
</dbReference>
<comment type="caution">
    <text evidence="5">The sequence shown here is derived from an EMBL/GenBank/DDBJ whole genome shotgun (WGS) entry which is preliminary data.</text>
</comment>
<keyword evidence="6" id="KW-1185">Reference proteome</keyword>
<sequence>MNEKILCQGYQRRDGTKGIRNKVLIVFTVECSKYVCRKIAEYFQNIGEDVETIGSHSCLHNQVNIRRMLKYCTHPNVGGVLVIGHGCEYTYPSMLAKEAERSGREAAWFYQQEAGGTKKSIIRGITIVQDMLDKLKNVPRIPMYIQDLVIGGECGGSDFTSGLAGNALIGSVFDYVADHGGTAVFEELSEGIGLKDYLVSRGIDDKVKQDIANAYDKTVDFCSAYGQFSIAPGNMDGGLTTIEEKSMGAMVKSGRRPIQSVLKIAQSPTRKGVHLLDVIPDEKLEPAHFIAADPSDMLDLIAAGCHIVFLVTGRGHVVGTPISPVVKVTGNPRTYNRMQDDIDFCAAGLLDGTESMSDMTERMLKKLRSICCGRLTNAEKMGHREGILYFNYQDPVNVPKCWQF</sequence>
<evidence type="ECO:0000259" key="3">
    <source>
        <dbReference type="Pfam" id="PF04295"/>
    </source>
</evidence>
<dbReference type="EMBL" id="JACOQE010000011">
    <property type="protein sequence ID" value="MBC5741462.1"/>
    <property type="molecule type" value="Genomic_DNA"/>
</dbReference>
<evidence type="ECO:0000256" key="2">
    <source>
        <dbReference type="ARBA" id="ARBA00023239"/>
    </source>
</evidence>
<reference evidence="5 6" key="1">
    <citation type="submission" date="2020-08" db="EMBL/GenBank/DDBJ databases">
        <title>Genome public.</title>
        <authorList>
            <person name="Liu C."/>
            <person name="Sun Q."/>
        </authorList>
    </citation>
    <scope>NUCLEOTIDE SEQUENCE [LARGE SCALE GENOMIC DNA]</scope>
    <source>
        <strain evidence="5 6">27-44</strain>
    </source>
</reference>
<dbReference type="PANTHER" id="PTHR30536:SF5">
    <property type="entry name" value="ALTRONATE DEHYDRATASE"/>
    <property type="match status" value="1"/>
</dbReference>
<protein>
    <submittedName>
        <fullName evidence="5">UxaA family hydrolase</fullName>
    </submittedName>
</protein>
<dbReference type="InterPro" id="IPR048332">
    <property type="entry name" value="GD_AH_C"/>
</dbReference>
<accession>A0ABR7I4N2</accession>
<keyword evidence="2" id="KW-0456">Lyase</keyword>
<evidence type="ECO:0000259" key="4">
    <source>
        <dbReference type="Pfam" id="PF20629"/>
    </source>
</evidence>
<organism evidence="5 6">
    <name type="scientific">Blautia intestinalis</name>
    <dbReference type="NCBI Taxonomy" id="2763028"/>
    <lineage>
        <taxon>Bacteria</taxon>
        <taxon>Bacillati</taxon>
        <taxon>Bacillota</taxon>
        <taxon>Clostridia</taxon>
        <taxon>Lachnospirales</taxon>
        <taxon>Lachnospiraceae</taxon>
        <taxon>Blautia</taxon>
    </lineage>
</organism>
<dbReference type="Pfam" id="PF20629">
    <property type="entry name" value="GD_AH_C"/>
    <property type="match status" value="1"/>
</dbReference>
<evidence type="ECO:0000256" key="1">
    <source>
        <dbReference type="ARBA" id="ARBA00010986"/>
    </source>
</evidence>